<protein>
    <submittedName>
        <fullName evidence="1">Uncharacterized protein</fullName>
    </submittedName>
</protein>
<proteinExistence type="predicted"/>
<comment type="caution">
    <text evidence="1">The sequence shown here is derived from an EMBL/GenBank/DDBJ whole genome shotgun (WGS) entry which is preliminary data.</text>
</comment>
<dbReference type="EMBL" id="BMRP01000005">
    <property type="protein sequence ID" value="GGU55304.1"/>
    <property type="molecule type" value="Genomic_DNA"/>
</dbReference>
<evidence type="ECO:0000313" key="2">
    <source>
        <dbReference type="Proteomes" id="UP000654471"/>
    </source>
</evidence>
<dbReference type="Proteomes" id="UP000654471">
    <property type="component" value="Unassembled WGS sequence"/>
</dbReference>
<evidence type="ECO:0000313" key="1">
    <source>
        <dbReference type="EMBL" id="GGU55304.1"/>
    </source>
</evidence>
<keyword evidence="2" id="KW-1185">Reference proteome</keyword>
<sequence length="92" mass="10012">MVQVLCGHGHELRDDVFGAAGCVEPVEAARRDTEGIDDHVGAGSRRWTRARGKIIHGEPFVCEVFRYRVRGFGMDGGGGGVAPCRMDEGKKR</sequence>
<organism evidence="1 2">
    <name type="scientific">Streptomyces albospinus</name>
    <dbReference type="NCBI Taxonomy" id="285515"/>
    <lineage>
        <taxon>Bacteria</taxon>
        <taxon>Bacillati</taxon>
        <taxon>Actinomycetota</taxon>
        <taxon>Actinomycetes</taxon>
        <taxon>Kitasatosporales</taxon>
        <taxon>Streptomycetaceae</taxon>
        <taxon>Streptomyces</taxon>
    </lineage>
</organism>
<accession>A0ABQ2UXX3</accession>
<gene>
    <name evidence="1" type="ORF">GCM10010211_20000</name>
</gene>
<name>A0ABQ2UXX3_9ACTN</name>
<reference evidence="2" key="1">
    <citation type="journal article" date="2019" name="Int. J. Syst. Evol. Microbiol.">
        <title>The Global Catalogue of Microorganisms (GCM) 10K type strain sequencing project: providing services to taxonomists for standard genome sequencing and annotation.</title>
        <authorList>
            <consortium name="The Broad Institute Genomics Platform"/>
            <consortium name="The Broad Institute Genome Sequencing Center for Infectious Disease"/>
            <person name="Wu L."/>
            <person name="Ma J."/>
        </authorList>
    </citation>
    <scope>NUCLEOTIDE SEQUENCE [LARGE SCALE GENOMIC DNA]</scope>
    <source>
        <strain evidence="2">JCM 3399</strain>
    </source>
</reference>